<dbReference type="PANTHER" id="PTHR31157:SF1">
    <property type="entry name" value="SCP DOMAIN-CONTAINING PROTEIN"/>
    <property type="match status" value="1"/>
</dbReference>
<accession>A0A3E2BIZ9</accession>
<feature type="domain" description="SCP" evidence="1">
    <location>
        <begin position="309"/>
        <end position="421"/>
    </location>
</feature>
<evidence type="ECO:0000313" key="3">
    <source>
        <dbReference type="Proteomes" id="UP000257323"/>
    </source>
</evidence>
<organism evidence="2 3">
    <name type="scientific">Candidatus Saccharicenans subterraneus</name>
    <dbReference type="NCBI Taxonomy" id="2508984"/>
    <lineage>
        <taxon>Bacteria</taxon>
        <taxon>Candidatus Aminicenantota</taxon>
        <taxon>Candidatus Aminicenantia</taxon>
        <taxon>Candidatus Aminicenantales</taxon>
        <taxon>Candidatus Saccharicenantaceae</taxon>
        <taxon>Candidatus Saccharicenans</taxon>
    </lineage>
</organism>
<evidence type="ECO:0000313" key="2">
    <source>
        <dbReference type="EMBL" id="RFT14664.1"/>
    </source>
</evidence>
<name>A0A3E2BIZ9_9BACT</name>
<gene>
    <name evidence="2" type="ORF">OP8BY_2490</name>
</gene>
<protein>
    <submittedName>
        <fullName evidence="2">Transporter</fullName>
    </submittedName>
</protein>
<evidence type="ECO:0000259" key="1">
    <source>
        <dbReference type="Pfam" id="PF00188"/>
    </source>
</evidence>
<dbReference type="AlphaFoldDB" id="A0A3E2BIZ9"/>
<dbReference type="InterPro" id="IPR035940">
    <property type="entry name" value="CAP_sf"/>
</dbReference>
<comment type="caution">
    <text evidence="2">The sequence shown here is derived from an EMBL/GenBank/DDBJ whole genome shotgun (WGS) entry which is preliminary data.</text>
</comment>
<sequence length="554" mass="61003">MRTETSGKEHTSRAFLIMSSAVILLVTISSVFAWPDDRAKQAGGSPATQALARLKEARYYSSQPPPGAAIIGSQSYALEKVLPAVLRDLGLRWEPDPRLATFCRWLNELYEVDFRPDSVAINEAASWLGLPEPLPHSLFMRVPPGSRLSSLIKEKILQLKNRAEYTNYGALAEIHASGLLTVIIAFSSRHLFLSSLPRNLGQPGEVEFRLGIFPGFKEPVLIHTPPEGQAEISPVEGENLSLHPVRIKLAFQSPGKHKVEVVARNERGPTVLANFPVYVGPQARQLSGGATDAIATREQSASAVRERLYDLINEERERAGLNRLERDPRLEEIARKHSLDMARNNFTGHVSPTTGGPDDRLRAAGIQFAYFGENVGLGYTSAEDIHRGFMDSPGHRMILLDPRYTLFGVGVETKGSGPNKAFLVTELFIKPGQTMSAGSGRQLLEKASQIRVRAGLNPVEEKAELSALAQRAAEEFSQKENFKMDELQLYLINTALAEKLRYERLGAVIITAATEDEIVDRISREQALPEKAGLGFKKISAGQRAGKILAILLY</sequence>
<dbReference type="Pfam" id="PF00188">
    <property type="entry name" value="CAP"/>
    <property type="match status" value="1"/>
</dbReference>
<dbReference type="CDD" id="cd05379">
    <property type="entry name" value="CAP_bacterial"/>
    <property type="match status" value="1"/>
</dbReference>
<dbReference type="Gene3D" id="3.40.33.10">
    <property type="entry name" value="CAP"/>
    <property type="match status" value="1"/>
</dbReference>
<dbReference type="PANTHER" id="PTHR31157">
    <property type="entry name" value="SCP DOMAIN-CONTAINING PROTEIN"/>
    <property type="match status" value="1"/>
</dbReference>
<dbReference type="InterPro" id="IPR014044">
    <property type="entry name" value="CAP_dom"/>
</dbReference>
<dbReference type="EMBL" id="QUAH01000024">
    <property type="protein sequence ID" value="RFT14664.1"/>
    <property type="molecule type" value="Genomic_DNA"/>
</dbReference>
<reference evidence="2 3" key="1">
    <citation type="submission" date="2018-08" db="EMBL/GenBank/DDBJ databases">
        <title>Genome analysis of the thermophilic bacterium of the candidate phylum Aminicenantes from deep subsurface aquifer revealed its physiology and ecological role.</title>
        <authorList>
            <person name="Kadnikov V.V."/>
            <person name="Mardanov A.V."/>
            <person name="Beletsky A.V."/>
            <person name="Karnachuk O.V."/>
            <person name="Ravin N.V."/>
        </authorList>
    </citation>
    <scope>NUCLEOTIDE SEQUENCE [LARGE SCALE GENOMIC DNA]</scope>
    <source>
        <strain evidence="2">BY38</strain>
    </source>
</reference>
<dbReference type="Proteomes" id="UP000257323">
    <property type="component" value="Unassembled WGS sequence"/>
</dbReference>
<proteinExistence type="predicted"/>
<dbReference type="SUPFAM" id="SSF55797">
    <property type="entry name" value="PR-1-like"/>
    <property type="match status" value="1"/>
</dbReference>